<protein>
    <submittedName>
        <fullName evidence="1">Transcriptional regulator</fullName>
    </submittedName>
</protein>
<dbReference type="AlphaFoldDB" id="A0A1Z4VNW6"/>
<sequence length="60" mass="6493">MNATLGFERLAVETGKSTKSLQRMLGASGNPTAENLNAILKVLQECEEVQFRIRIDGTAA</sequence>
<dbReference type="KEGG" id="ttc:FOKN1_0636"/>
<dbReference type="EMBL" id="AP018052">
    <property type="protein sequence ID" value="BAZ93038.1"/>
    <property type="molecule type" value="Genomic_DNA"/>
</dbReference>
<reference evidence="1 2" key="1">
    <citation type="submission" date="2017-05" db="EMBL/GenBank/DDBJ databases">
        <title>Thiocyanate degradation by Thiohalobacter thiocyanaticus FOKN1.</title>
        <authorList>
            <person name="Oshiki M."/>
            <person name="Fukushima T."/>
            <person name="Kawano S."/>
            <person name="Nakagawa J."/>
        </authorList>
    </citation>
    <scope>NUCLEOTIDE SEQUENCE [LARGE SCALE GENOMIC DNA]</scope>
    <source>
        <strain evidence="1 2">FOKN1</strain>
    </source>
</reference>
<proteinExistence type="predicted"/>
<dbReference type="Proteomes" id="UP000218765">
    <property type="component" value="Chromosome"/>
</dbReference>
<evidence type="ECO:0000313" key="1">
    <source>
        <dbReference type="EMBL" id="BAZ93038.1"/>
    </source>
</evidence>
<name>A0A1Z4VNW6_9GAMM</name>
<accession>A0A1Z4VNW6</accession>
<gene>
    <name evidence="1" type="ORF">FOKN1_0636</name>
</gene>
<organism evidence="1 2">
    <name type="scientific">Thiohalobacter thiocyanaticus</name>
    <dbReference type="NCBI Taxonomy" id="585455"/>
    <lineage>
        <taxon>Bacteria</taxon>
        <taxon>Pseudomonadati</taxon>
        <taxon>Pseudomonadota</taxon>
        <taxon>Gammaproteobacteria</taxon>
        <taxon>Thiohalobacterales</taxon>
        <taxon>Thiohalobacteraceae</taxon>
        <taxon>Thiohalobacter</taxon>
    </lineage>
</organism>
<keyword evidence="2" id="KW-1185">Reference proteome</keyword>
<evidence type="ECO:0000313" key="2">
    <source>
        <dbReference type="Proteomes" id="UP000218765"/>
    </source>
</evidence>